<dbReference type="GO" id="GO:0006508">
    <property type="term" value="P:proteolysis"/>
    <property type="evidence" value="ECO:0007669"/>
    <property type="project" value="UniProtKB-KW"/>
</dbReference>
<keyword evidence="5" id="KW-0378">Hydrolase</keyword>
<keyword evidence="2" id="KW-0645">Protease</keyword>
<dbReference type="EMBL" id="OUUW01000005">
    <property type="protein sequence ID" value="SPP80407.1"/>
    <property type="molecule type" value="Genomic_DNA"/>
</dbReference>
<evidence type="ECO:0000256" key="11">
    <source>
        <dbReference type="SAM" id="SignalP"/>
    </source>
</evidence>
<comment type="similarity">
    <text evidence="1">Belongs to the peptidase S1 family.</text>
</comment>
<dbReference type="SMART" id="SM00020">
    <property type="entry name" value="Tryp_SPc"/>
    <property type="match status" value="1"/>
</dbReference>
<dbReference type="InterPro" id="IPR043504">
    <property type="entry name" value="Peptidase_S1_PA_chymotrypsin"/>
</dbReference>
<dbReference type="GO" id="GO:0004252">
    <property type="term" value="F:serine-type endopeptidase activity"/>
    <property type="evidence" value="ECO:0007669"/>
    <property type="project" value="UniProtKB-EC"/>
</dbReference>
<dbReference type="Proteomes" id="UP000268350">
    <property type="component" value="Unassembled WGS sequence"/>
</dbReference>
<dbReference type="PANTHER" id="PTHR24276">
    <property type="entry name" value="POLYSERASE-RELATED"/>
    <property type="match status" value="1"/>
</dbReference>
<protein>
    <recommendedName>
        <fullName evidence="10">trypsin</fullName>
        <ecNumber evidence="10">3.4.21.4</ecNumber>
    </recommendedName>
</protein>
<dbReference type="InterPro" id="IPR009003">
    <property type="entry name" value="Peptidase_S1_PA"/>
</dbReference>
<evidence type="ECO:0000256" key="5">
    <source>
        <dbReference type="ARBA" id="ARBA00022801"/>
    </source>
</evidence>
<evidence type="ECO:0000256" key="1">
    <source>
        <dbReference type="ARBA" id="ARBA00007664"/>
    </source>
</evidence>
<evidence type="ECO:0000256" key="4">
    <source>
        <dbReference type="ARBA" id="ARBA00022757"/>
    </source>
</evidence>
<dbReference type="PROSITE" id="PS50240">
    <property type="entry name" value="TRYPSIN_DOM"/>
    <property type="match status" value="1"/>
</dbReference>
<evidence type="ECO:0000259" key="12">
    <source>
        <dbReference type="PROSITE" id="PS50240"/>
    </source>
</evidence>
<evidence type="ECO:0000256" key="6">
    <source>
        <dbReference type="ARBA" id="ARBA00022825"/>
    </source>
</evidence>
<comment type="catalytic activity">
    <reaction evidence="9">
        <text>Preferential cleavage: Arg-|-Xaa, Lys-|-Xaa.</text>
        <dbReference type="EC" id="3.4.21.4"/>
    </reaction>
</comment>
<name>A0A3B0JDM1_DROGU</name>
<dbReference type="PANTHER" id="PTHR24276:SF97">
    <property type="entry name" value="GH13245P2-RELATED"/>
    <property type="match status" value="1"/>
</dbReference>
<feature type="domain" description="Peptidase S1" evidence="12">
    <location>
        <begin position="40"/>
        <end position="265"/>
    </location>
</feature>
<dbReference type="FunFam" id="2.40.10.10:FF:000068">
    <property type="entry name" value="transmembrane protease serine 2"/>
    <property type="match status" value="1"/>
</dbReference>
<evidence type="ECO:0000256" key="7">
    <source>
        <dbReference type="ARBA" id="ARBA00023145"/>
    </source>
</evidence>
<dbReference type="OMA" id="YHRVIPY"/>
<evidence type="ECO:0000313" key="13">
    <source>
        <dbReference type="EMBL" id="SPP80407.1"/>
    </source>
</evidence>
<dbReference type="GO" id="GO:0007586">
    <property type="term" value="P:digestion"/>
    <property type="evidence" value="ECO:0007669"/>
    <property type="project" value="UniProtKB-KW"/>
</dbReference>
<reference evidence="14" key="1">
    <citation type="submission" date="2018-01" db="EMBL/GenBank/DDBJ databases">
        <authorList>
            <person name="Alioto T."/>
            <person name="Alioto T."/>
        </authorList>
    </citation>
    <scope>NUCLEOTIDE SEQUENCE [LARGE SCALE GENOMIC DNA]</scope>
</reference>
<keyword evidence="8" id="KW-1015">Disulfide bond</keyword>
<dbReference type="EC" id="3.4.21.4" evidence="10"/>
<evidence type="ECO:0000256" key="8">
    <source>
        <dbReference type="ARBA" id="ARBA00023157"/>
    </source>
</evidence>
<keyword evidence="7" id="KW-0865">Zymogen</keyword>
<dbReference type="InterPro" id="IPR050430">
    <property type="entry name" value="Peptidase_S1"/>
</dbReference>
<feature type="signal peptide" evidence="11">
    <location>
        <begin position="1"/>
        <end position="25"/>
    </location>
</feature>
<dbReference type="OrthoDB" id="7859514at2759"/>
<proteinExistence type="inferred from homology"/>
<feature type="chain" id="PRO_5017395561" description="trypsin" evidence="11">
    <location>
        <begin position="26"/>
        <end position="283"/>
    </location>
</feature>
<dbReference type="AlphaFoldDB" id="A0A3B0JDM1"/>
<evidence type="ECO:0000256" key="9">
    <source>
        <dbReference type="ARBA" id="ARBA00036320"/>
    </source>
</evidence>
<dbReference type="PRINTS" id="PR00722">
    <property type="entry name" value="CHYMOTRYPSIN"/>
</dbReference>
<dbReference type="CDD" id="cd00190">
    <property type="entry name" value="Tryp_SPc"/>
    <property type="match status" value="1"/>
</dbReference>
<keyword evidence="3 11" id="KW-0732">Signal</keyword>
<keyword evidence="14" id="KW-1185">Reference proteome</keyword>
<keyword evidence="6" id="KW-0720">Serine protease</keyword>
<dbReference type="Pfam" id="PF00089">
    <property type="entry name" value="Trypsin"/>
    <property type="match status" value="1"/>
</dbReference>
<evidence type="ECO:0000256" key="3">
    <source>
        <dbReference type="ARBA" id="ARBA00022729"/>
    </source>
</evidence>
<evidence type="ECO:0000256" key="2">
    <source>
        <dbReference type="ARBA" id="ARBA00022670"/>
    </source>
</evidence>
<dbReference type="InterPro" id="IPR001314">
    <property type="entry name" value="Peptidase_S1A"/>
</dbReference>
<dbReference type="STRING" id="7266.A0A3B0JDM1"/>
<accession>A0A3B0JDM1</accession>
<evidence type="ECO:0000313" key="14">
    <source>
        <dbReference type="Proteomes" id="UP000268350"/>
    </source>
</evidence>
<organism evidence="13 14">
    <name type="scientific">Drosophila guanche</name>
    <name type="common">Fruit fly</name>
    <dbReference type="NCBI Taxonomy" id="7266"/>
    <lineage>
        <taxon>Eukaryota</taxon>
        <taxon>Metazoa</taxon>
        <taxon>Ecdysozoa</taxon>
        <taxon>Arthropoda</taxon>
        <taxon>Hexapoda</taxon>
        <taxon>Insecta</taxon>
        <taxon>Pterygota</taxon>
        <taxon>Neoptera</taxon>
        <taxon>Endopterygota</taxon>
        <taxon>Diptera</taxon>
        <taxon>Brachycera</taxon>
        <taxon>Muscomorpha</taxon>
        <taxon>Ephydroidea</taxon>
        <taxon>Drosophilidae</taxon>
        <taxon>Drosophila</taxon>
        <taxon>Sophophora</taxon>
    </lineage>
</organism>
<keyword evidence="4" id="KW-0222">Digestion</keyword>
<dbReference type="SUPFAM" id="SSF50494">
    <property type="entry name" value="Trypsin-like serine proteases"/>
    <property type="match status" value="1"/>
</dbReference>
<gene>
    <name evidence="13" type="ORF">DGUA_6G005286</name>
</gene>
<evidence type="ECO:0000256" key="10">
    <source>
        <dbReference type="ARBA" id="ARBA00038868"/>
    </source>
</evidence>
<sequence>MFAATKISSPLCLLLLCLTAQPTLARHRRKLHLRADPDSSIGDVVAPRNLSPFQVSIQNSHKKHKCSGAILSKDWIVTTAHCMKRAKVSNYSIVTGTQTLGAKDSRIGVYKIEYVIPHPHFDKPKKANDIALIRTHRSIEFNSLVKDIKCLGSPLPRDSLVMHTGWSWRKGVAEKEMRGVYHRVIPYGECLSYFESRVRNPIGPGHMCLNLPKDKDYCLKETGGLLVHKTKLAGLSSFGAPCANGEPVIATRISFYYDFIRTIMKGCVRCTHEYGFEARFFDL</sequence>
<dbReference type="InterPro" id="IPR001254">
    <property type="entry name" value="Trypsin_dom"/>
</dbReference>
<dbReference type="Gene3D" id="2.40.10.10">
    <property type="entry name" value="Trypsin-like serine proteases"/>
    <property type="match status" value="1"/>
</dbReference>